<accession>A0AAW2THI8</accession>
<organism evidence="2">
    <name type="scientific">Sesamum radiatum</name>
    <name type="common">Black benniseed</name>
    <dbReference type="NCBI Taxonomy" id="300843"/>
    <lineage>
        <taxon>Eukaryota</taxon>
        <taxon>Viridiplantae</taxon>
        <taxon>Streptophyta</taxon>
        <taxon>Embryophyta</taxon>
        <taxon>Tracheophyta</taxon>
        <taxon>Spermatophyta</taxon>
        <taxon>Magnoliopsida</taxon>
        <taxon>eudicotyledons</taxon>
        <taxon>Gunneridae</taxon>
        <taxon>Pentapetalae</taxon>
        <taxon>asterids</taxon>
        <taxon>lamiids</taxon>
        <taxon>Lamiales</taxon>
        <taxon>Pedaliaceae</taxon>
        <taxon>Sesamum</taxon>
    </lineage>
</organism>
<dbReference type="InterPro" id="IPR054722">
    <property type="entry name" value="PolX-like_BBD"/>
</dbReference>
<protein>
    <recommendedName>
        <fullName evidence="1">Retrovirus-related Pol polyprotein from transposon TNT 1-94-like beta-barrel domain-containing protein</fullName>
    </recommendedName>
</protein>
<name>A0AAW2THI8_SESRA</name>
<feature type="domain" description="Retrovirus-related Pol polyprotein from transposon TNT 1-94-like beta-barrel" evidence="1">
    <location>
        <begin position="55"/>
        <end position="120"/>
    </location>
</feature>
<proteinExistence type="predicted"/>
<gene>
    <name evidence="2" type="ORF">Sradi_2061900</name>
</gene>
<sequence length="121" mass="13246">MGKGKAKPEVLSGLRQLMSACIAKERGIGRGSAQNSSPIKVCLFEVNMITNYASWALDTECGAQTCNDLQMLQRNRKLIKDEIILKLDDGKIVAAEVVGSVELAISHHVRVVLNNFFYVPA</sequence>
<comment type="caution">
    <text evidence="2">The sequence shown here is derived from an EMBL/GenBank/DDBJ whole genome shotgun (WGS) entry which is preliminary data.</text>
</comment>
<evidence type="ECO:0000313" key="2">
    <source>
        <dbReference type="EMBL" id="KAL0404211.1"/>
    </source>
</evidence>
<dbReference type="AlphaFoldDB" id="A0AAW2THI8"/>
<reference evidence="2" key="2">
    <citation type="journal article" date="2024" name="Plant">
        <title>Genomic evolution and insights into agronomic trait innovations of Sesamum species.</title>
        <authorList>
            <person name="Miao H."/>
            <person name="Wang L."/>
            <person name="Qu L."/>
            <person name="Liu H."/>
            <person name="Sun Y."/>
            <person name="Le M."/>
            <person name="Wang Q."/>
            <person name="Wei S."/>
            <person name="Zheng Y."/>
            <person name="Lin W."/>
            <person name="Duan Y."/>
            <person name="Cao H."/>
            <person name="Xiong S."/>
            <person name="Wang X."/>
            <person name="Wei L."/>
            <person name="Li C."/>
            <person name="Ma Q."/>
            <person name="Ju M."/>
            <person name="Zhao R."/>
            <person name="Li G."/>
            <person name="Mu C."/>
            <person name="Tian Q."/>
            <person name="Mei H."/>
            <person name="Zhang T."/>
            <person name="Gao T."/>
            <person name="Zhang H."/>
        </authorList>
    </citation>
    <scope>NUCLEOTIDE SEQUENCE</scope>
    <source>
        <strain evidence="2">G02</strain>
    </source>
</reference>
<reference evidence="2" key="1">
    <citation type="submission" date="2020-06" db="EMBL/GenBank/DDBJ databases">
        <authorList>
            <person name="Li T."/>
            <person name="Hu X."/>
            <person name="Zhang T."/>
            <person name="Song X."/>
            <person name="Zhang H."/>
            <person name="Dai N."/>
            <person name="Sheng W."/>
            <person name="Hou X."/>
            <person name="Wei L."/>
        </authorList>
    </citation>
    <scope>NUCLEOTIDE SEQUENCE</scope>
    <source>
        <strain evidence="2">G02</strain>
        <tissue evidence="2">Leaf</tissue>
    </source>
</reference>
<dbReference type="EMBL" id="JACGWJ010000008">
    <property type="protein sequence ID" value="KAL0404211.1"/>
    <property type="molecule type" value="Genomic_DNA"/>
</dbReference>
<evidence type="ECO:0000259" key="1">
    <source>
        <dbReference type="Pfam" id="PF22936"/>
    </source>
</evidence>
<dbReference type="Pfam" id="PF22936">
    <property type="entry name" value="Pol_BBD"/>
    <property type="match status" value="1"/>
</dbReference>